<organism evidence="2 3">
    <name type="scientific">Knipowitschia caucasica</name>
    <name type="common">Caucasian dwarf goby</name>
    <name type="synonym">Pomatoschistus caucasicus</name>
    <dbReference type="NCBI Taxonomy" id="637954"/>
    <lineage>
        <taxon>Eukaryota</taxon>
        <taxon>Metazoa</taxon>
        <taxon>Chordata</taxon>
        <taxon>Craniata</taxon>
        <taxon>Vertebrata</taxon>
        <taxon>Euteleostomi</taxon>
        <taxon>Actinopterygii</taxon>
        <taxon>Neopterygii</taxon>
        <taxon>Teleostei</taxon>
        <taxon>Neoteleostei</taxon>
        <taxon>Acanthomorphata</taxon>
        <taxon>Gobiaria</taxon>
        <taxon>Gobiiformes</taxon>
        <taxon>Gobioidei</taxon>
        <taxon>Gobiidae</taxon>
        <taxon>Gobiinae</taxon>
        <taxon>Knipowitschia</taxon>
    </lineage>
</organism>
<feature type="region of interest" description="Disordered" evidence="1">
    <location>
        <begin position="59"/>
        <end position="84"/>
    </location>
</feature>
<protein>
    <submittedName>
        <fullName evidence="2">Uncharacterized protein</fullName>
    </submittedName>
</protein>
<proteinExistence type="predicted"/>
<keyword evidence="3" id="KW-1185">Reference proteome</keyword>
<gene>
    <name evidence="2" type="ORF">KC01_LOCUS18381</name>
</gene>
<evidence type="ECO:0000313" key="3">
    <source>
        <dbReference type="Proteomes" id="UP001497482"/>
    </source>
</evidence>
<evidence type="ECO:0000256" key="1">
    <source>
        <dbReference type="SAM" id="MobiDB-lite"/>
    </source>
</evidence>
<reference evidence="2 3" key="1">
    <citation type="submission" date="2024-04" db="EMBL/GenBank/DDBJ databases">
        <authorList>
            <person name="Waldvogel A.-M."/>
            <person name="Schoenle A."/>
        </authorList>
    </citation>
    <scope>NUCLEOTIDE SEQUENCE [LARGE SCALE GENOMIC DNA]</scope>
</reference>
<sequence length="84" mass="9128">MATEPFLLNEEPSRGPGMPECYVVSDSYRPEVEAEELHVLGPHISPNFAPFSPSFVRLPSSASHRPPPIVRLPSSASHPRPAAV</sequence>
<dbReference type="AlphaFoldDB" id="A0AAV2KKN0"/>
<dbReference type="EMBL" id="OZ035840">
    <property type="protein sequence ID" value="CAL1588615.1"/>
    <property type="molecule type" value="Genomic_DNA"/>
</dbReference>
<dbReference type="Proteomes" id="UP001497482">
    <property type="component" value="Chromosome 18"/>
</dbReference>
<name>A0AAV2KKN0_KNICA</name>
<accession>A0AAV2KKN0</accession>
<evidence type="ECO:0000313" key="2">
    <source>
        <dbReference type="EMBL" id="CAL1588615.1"/>
    </source>
</evidence>